<dbReference type="Pfam" id="PF04014">
    <property type="entry name" value="MazE_antitoxin"/>
    <property type="match status" value="1"/>
</dbReference>
<dbReference type="InterPro" id="IPR007159">
    <property type="entry name" value="SpoVT-AbrB_dom"/>
</dbReference>
<gene>
    <name evidence="3" type="ORF">ACFFGV_19720</name>
</gene>
<dbReference type="SMART" id="SM00966">
    <property type="entry name" value="SpoVT_AbrB"/>
    <property type="match status" value="1"/>
</dbReference>
<name>A0ABV6LTR7_9BACI</name>
<dbReference type="Proteomes" id="UP001589836">
    <property type="component" value="Unassembled WGS sequence"/>
</dbReference>
<dbReference type="PROSITE" id="PS51740">
    <property type="entry name" value="SPOVT_ABRB"/>
    <property type="match status" value="1"/>
</dbReference>
<dbReference type="Gene3D" id="2.10.260.10">
    <property type="match status" value="1"/>
</dbReference>
<dbReference type="EMBL" id="JBHLTP010000022">
    <property type="protein sequence ID" value="MFC0525810.1"/>
    <property type="molecule type" value="Genomic_DNA"/>
</dbReference>
<dbReference type="GO" id="GO:0003677">
    <property type="term" value="F:DNA binding"/>
    <property type="evidence" value="ECO:0007669"/>
    <property type="project" value="UniProtKB-KW"/>
</dbReference>
<reference evidence="3 4" key="1">
    <citation type="submission" date="2024-09" db="EMBL/GenBank/DDBJ databases">
        <authorList>
            <person name="Sun Q."/>
            <person name="Mori K."/>
        </authorList>
    </citation>
    <scope>NUCLEOTIDE SEQUENCE [LARGE SCALE GENOMIC DNA]</scope>
    <source>
        <strain evidence="3 4">NCAIM B.02529</strain>
    </source>
</reference>
<organism evidence="3 4">
    <name type="scientific">Pontibacillus salicampi</name>
    <dbReference type="NCBI Taxonomy" id="1449801"/>
    <lineage>
        <taxon>Bacteria</taxon>
        <taxon>Bacillati</taxon>
        <taxon>Bacillota</taxon>
        <taxon>Bacilli</taxon>
        <taxon>Bacillales</taxon>
        <taxon>Bacillaceae</taxon>
        <taxon>Pontibacillus</taxon>
    </lineage>
</organism>
<evidence type="ECO:0000313" key="3">
    <source>
        <dbReference type="EMBL" id="MFC0525810.1"/>
    </source>
</evidence>
<accession>A0ABV6LTR7</accession>
<dbReference type="InterPro" id="IPR037914">
    <property type="entry name" value="SpoVT-AbrB_sf"/>
</dbReference>
<keyword evidence="1 3" id="KW-0238">DNA-binding</keyword>
<proteinExistence type="predicted"/>
<dbReference type="SUPFAM" id="SSF89447">
    <property type="entry name" value="AbrB/MazE/MraZ-like"/>
    <property type="match status" value="1"/>
</dbReference>
<comment type="caution">
    <text evidence="3">The sequence shown here is derived from an EMBL/GenBank/DDBJ whole genome shotgun (WGS) entry which is preliminary data.</text>
</comment>
<feature type="domain" description="SpoVT-AbrB" evidence="2">
    <location>
        <begin position="5"/>
        <end position="50"/>
    </location>
</feature>
<evidence type="ECO:0000256" key="1">
    <source>
        <dbReference type="PROSITE-ProRule" id="PRU01076"/>
    </source>
</evidence>
<keyword evidence="4" id="KW-1185">Reference proteome</keyword>
<evidence type="ECO:0000259" key="2">
    <source>
        <dbReference type="PROSITE" id="PS51740"/>
    </source>
</evidence>
<dbReference type="PANTHER" id="PTHR36432">
    <property type="match status" value="1"/>
</dbReference>
<sequence length="83" mass="9463">MKTTGIVRKMDELGRIVIPAELRRMQSWGERQPVEIFVEGNNIILRKHNGNSNQAELIEQLEALHATANTKQAPIIQKAIKLY</sequence>
<dbReference type="InterPro" id="IPR052731">
    <property type="entry name" value="B_subtilis_Trans_State_Reg"/>
</dbReference>
<dbReference type="RefSeq" id="WP_377351531.1">
    <property type="nucleotide sequence ID" value="NZ_JBHLTP010000022.1"/>
</dbReference>
<evidence type="ECO:0000313" key="4">
    <source>
        <dbReference type="Proteomes" id="UP001589836"/>
    </source>
</evidence>
<protein>
    <submittedName>
        <fullName evidence="3">AbrB/MazE/SpoVT family DNA-binding domain-containing protein</fullName>
    </submittedName>
</protein>
<dbReference type="PANTHER" id="PTHR36432:SF1">
    <property type="entry name" value="STAGE V SPORULATION PROTEIN T"/>
    <property type="match status" value="1"/>
</dbReference>